<dbReference type="AlphaFoldDB" id="W7YSE3"/>
<gene>
    <name evidence="1" type="ORF">JCM21142_104111</name>
</gene>
<reference evidence="1 2" key="1">
    <citation type="journal article" date="2014" name="Genome Announc.">
        <title>Draft Genome Sequence of Cytophaga fermentans JCM 21142T, a Facultative Anaerobe Isolated from Marine Mud.</title>
        <authorList>
            <person name="Starns D."/>
            <person name="Oshima K."/>
            <person name="Suda W."/>
            <person name="Iino T."/>
            <person name="Yuki M."/>
            <person name="Inoue J."/>
            <person name="Kitamura K."/>
            <person name="Iida T."/>
            <person name="Darby A."/>
            <person name="Hattori M."/>
            <person name="Ohkuma M."/>
        </authorList>
    </citation>
    <scope>NUCLEOTIDE SEQUENCE [LARGE SCALE GENOMIC DNA]</scope>
    <source>
        <strain evidence="1 2">JCM 21142</strain>
    </source>
</reference>
<keyword evidence="2" id="KW-1185">Reference proteome</keyword>
<organism evidence="1 2">
    <name type="scientific">Saccharicrinis fermentans DSM 9555 = JCM 21142</name>
    <dbReference type="NCBI Taxonomy" id="869213"/>
    <lineage>
        <taxon>Bacteria</taxon>
        <taxon>Pseudomonadati</taxon>
        <taxon>Bacteroidota</taxon>
        <taxon>Bacteroidia</taxon>
        <taxon>Marinilabiliales</taxon>
        <taxon>Marinilabiliaceae</taxon>
        <taxon>Saccharicrinis</taxon>
    </lineage>
</organism>
<evidence type="ECO:0000313" key="1">
    <source>
        <dbReference type="EMBL" id="GAF05379.1"/>
    </source>
</evidence>
<dbReference type="Proteomes" id="UP000019402">
    <property type="component" value="Unassembled WGS sequence"/>
</dbReference>
<name>W7YSE3_9BACT</name>
<accession>W7YSE3</accession>
<comment type="caution">
    <text evidence="1">The sequence shown here is derived from an EMBL/GenBank/DDBJ whole genome shotgun (WGS) entry which is preliminary data.</text>
</comment>
<evidence type="ECO:0000313" key="2">
    <source>
        <dbReference type="Proteomes" id="UP000019402"/>
    </source>
</evidence>
<protein>
    <submittedName>
        <fullName evidence="1">Uncharacterized protein</fullName>
    </submittedName>
</protein>
<sequence>MQYDPIKKSLGKVFNQAPFLRIFFYKLLDLLLLRSWHIRKEIRKWSKKVASDIRVWMLVLDLVSMCIICPQKIKDGILQVLM</sequence>
<proteinExistence type="predicted"/>
<dbReference type="EMBL" id="BAMD01000083">
    <property type="protein sequence ID" value="GAF05379.1"/>
    <property type="molecule type" value="Genomic_DNA"/>
</dbReference>